<name>A0A0F9WA24_9ZZZZ</name>
<evidence type="ECO:0000313" key="1">
    <source>
        <dbReference type="EMBL" id="KKN74958.1"/>
    </source>
</evidence>
<organism evidence="1">
    <name type="scientific">marine sediment metagenome</name>
    <dbReference type="NCBI Taxonomy" id="412755"/>
    <lineage>
        <taxon>unclassified sequences</taxon>
        <taxon>metagenomes</taxon>
        <taxon>ecological metagenomes</taxon>
    </lineage>
</organism>
<accession>A0A0F9WA24</accession>
<protein>
    <submittedName>
        <fullName evidence="1">Uncharacterized protein</fullName>
    </submittedName>
</protein>
<dbReference type="EMBL" id="LAZR01000318">
    <property type="protein sequence ID" value="KKN74958.1"/>
    <property type="molecule type" value="Genomic_DNA"/>
</dbReference>
<sequence>MTIYLNLDEKIPINFFSGPQKLNSKSTSQTMCAHLGSLVWDGFINLKFKREHRIICSKCGKRFGKDIEMWNLLSYQQMIKMILYELFILKFPLTGVVKQWGIPQQKLSQFKKSFVSQVFQQNSEIIEQKLKALPSGVILGDETYLGSRGNSDIEILFINNEYETLSIGLADEGDLKKSILGAFHKIPEACREKLKILITDGEPSYKSIAKIFGSKVIHVAQFHSKKQRGEVIISKYEKLGPHFLHYKIYTHWKAFYRNKHELIFTFEIKFIKGKIQKKRGRPRKAEMSETKNERWRQKLEKYQSDSFQKEGTSKIFVNFETNKLSIRAGTKKWMIRMLTPIFKIFKGKHITTNKIESKHSQVKRNGAGRKQRDREYGHKLYTLHTFLVEYKYIPFTNLTGRPLYSYLIKNSKKKKNGYRIPEGKRNSVQTVLSAYE</sequence>
<dbReference type="AlphaFoldDB" id="A0A0F9WA24"/>
<comment type="caution">
    <text evidence="1">The sequence shown here is derived from an EMBL/GenBank/DDBJ whole genome shotgun (WGS) entry which is preliminary data.</text>
</comment>
<proteinExistence type="predicted"/>
<reference evidence="1" key="1">
    <citation type="journal article" date="2015" name="Nature">
        <title>Complex archaea that bridge the gap between prokaryotes and eukaryotes.</title>
        <authorList>
            <person name="Spang A."/>
            <person name="Saw J.H."/>
            <person name="Jorgensen S.L."/>
            <person name="Zaremba-Niedzwiedzka K."/>
            <person name="Martijn J."/>
            <person name="Lind A.E."/>
            <person name="van Eijk R."/>
            <person name="Schleper C."/>
            <person name="Guy L."/>
            <person name="Ettema T.J."/>
        </authorList>
    </citation>
    <scope>NUCLEOTIDE SEQUENCE</scope>
</reference>
<gene>
    <name evidence="1" type="ORF">LCGC14_0385860</name>
</gene>